<protein>
    <submittedName>
        <fullName evidence="3">D-alanine-D-alanine ligase-like ATP-grasp enzyme</fullName>
    </submittedName>
</protein>
<accession>A0A7W7LC46</accession>
<feature type="compositionally biased region" description="Basic and acidic residues" evidence="1">
    <location>
        <begin position="98"/>
        <end position="107"/>
    </location>
</feature>
<evidence type="ECO:0000259" key="2">
    <source>
        <dbReference type="Pfam" id="PF01820"/>
    </source>
</evidence>
<sequence length="120" mass="12527">MSDLKSVLVLASGLSSEREVSLRSGSHVTQALRRAGIEAQQRDADSTLLRDLAQDPPSIVLPLLHGAAGEDGTIKEVLELAGVPYIGAPPAACRAAFDKPTAKEAPRARCTSSKPTSRPG</sequence>
<dbReference type="PANTHER" id="PTHR23132">
    <property type="entry name" value="D-ALANINE--D-ALANINE LIGASE"/>
    <property type="match status" value="1"/>
</dbReference>
<comment type="caution">
    <text evidence="3">The sequence shown here is derived from an EMBL/GenBank/DDBJ whole genome shotgun (WGS) entry which is preliminary data.</text>
</comment>
<organism evidence="3 4">
    <name type="scientific">Streptomyces netropsis</name>
    <name type="common">Streptoverticillium netropsis</name>
    <dbReference type="NCBI Taxonomy" id="55404"/>
    <lineage>
        <taxon>Bacteria</taxon>
        <taxon>Bacillati</taxon>
        <taxon>Actinomycetota</taxon>
        <taxon>Actinomycetes</taxon>
        <taxon>Kitasatosporales</taxon>
        <taxon>Streptomycetaceae</taxon>
        <taxon>Streptomyces</taxon>
    </lineage>
</organism>
<reference evidence="3 4" key="1">
    <citation type="submission" date="2020-08" db="EMBL/GenBank/DDBJ databases">
        <title>Genomic Encyclopedia of Type Strains, Phase III (KMG-III): the genomes of soil and plant-associated and newly described type strains.</title>
        <authorList>
            <person name="Whitman W."/>
        </authorList>
    </citation>
    <scope>NUCLEOTIDE SEQUENCE [LARGE SCALE GENOMIC DNA]</scope>
    <source>
        <strain evidence="3 4">CECT 3265</strain>
    </source>
</reference>
<feature type="compositionally biased region" description="Polar residues" evidence="1">
    <location>
        <begin position="110"/>
        <end position="120"/>
    </location>
</feature>
<dbReference type="SUPFAM" id="SSF52440">
    <property type="entry name" value="PreATP-grasp domain"/>
    <property type="match status" value="1"/>
</dbReference>
<proteinExistence type="predicted"/>
<dbReference type="InterPro" id="IPR016185">
    <property type="entry name" value="PreATP-grasp_dom_sf"/>
</dbReference>
<feature type="region of interest" description="Disordered" evidence="1">
    <location>
        <begin position="98"/>
        <end position="120"/>
    </location>
</feature>
<evidence type="ECO:0000313" key="3">
    <source>
        <dbReference type="EMBL" id="MBB4887490.1"/>
    </source>
</evidence>
<keyword evidence="3" id="KW-0436">Ligase</keyword>
<dbReference type="EMBL" id="JACHJG010000006">
    <property type="protein sequence ID" value="MBB4887490.1"/>
    <property type="molecule type" value="Genomic_DNA"/>
</dbReference>
<evidence type="ECO:0000313" key="4">
    <source>
        <dbReference type="Proteomes" id="UP000556436"/>
    </source>
</evidence>
<evidence type="ECO:0000256" key="1">
    <source>
        <dbReference type="SAM" id="MobiDB-lite"/>
    </source>
</evidence>
<dbReference type="Pfam" id="PF01820">
    <property type="entry name" value="Dala_Dala_lig_N"/>
    <property type="match status" value="1"/>
</dbReference>
<gene>
    <name evidence="3" type="ORF">FHS38_003544</name>
</gene>
<dbReference type="Proteomes" id="UP000556436">
    <property type="component" value="Unassembled WGS sequence"/>
</dbReference>
<dbReference type="AlphaFoldDB" id="A0A7W7LC46"/>
<dbReference type="RefSeq" id="WP_184734487.1">
    <property type="nucleotide sequence ID" value="NZ_BMRW01000002.1"/>
</dbReference>
<feature type="domain" description="D-alanine--D-alanine ligase N-terminal" evidence="2">
    <location>
        <begin position="53"/>
        <end position="88"/>
    </location>
</feature>
<dbReference type="InterPro" id="IPR011127">
    <property type="entry name" value="Dala_Dala_lig_N"/>
</dbReference>
<keyword evidence="4" id="KW-1185">Reference proteome</keyword>
<dbReference type="GO" id="GO:0008716">
    <property type="term" value="F:D-alanine-D-alanine ligase activity"/>
    <property type="evidence" value="ECO:0007669"/>
    <property type="project" value="TreeGrafter"/>
</dbReference>
<dbReference type="PANTHER" id="PTHR23132:SF23">
    <property type="entry name" value="D-ALANINE--D-ALANINE LIGASE B"/>
    <property type="match status" value="1"/>
</dbReference>
<dbReference type="Gene3D" id="3.40.50.20">
    <property type="match status" value="1"/>
</dbReference>
<name>A0A7W7LC46_STRNE</name>